<reference evidence="1" key="1">
    <citation type="submission" date="2014-09" db="EMBL/GenBank/DDBJ databases">
        <authorList>
            <person name="Magalhaes I.L.F."/>
            <person name="Oliveira U."/>
            <person name="Santos F.R."/>
            <person name="Vidigal T.H.D.A."/>
            <person name="Brescovit A.D."/>
            <person name="Santos A.J."/>
        </authorList>
    </citation>
    <scope>NUCLEOTIDE SEQUENCE</scope>
    <source>
        <tissue evidence="1">Shoot tissue taken approximately 20 cm above the soil surface</tissue>
    </source>
</reference>
<reference evidence="1" key="2">
    <citation type="journal article" date="2015" name="Data Brief">
        <title>Shoot transcriptome of the giant reed, Arundo donax.</title>
        <authorList>
            <person name="Barrero R.A."/>
            <person name="Guerrero F.D."/>
            <person name="Moolhuijzen P."/>
            <person name="Goolsby J.A."/>
            <person name="Tidwell J."/>
            <person name="Bellgard S.E."/>
            <person name="Bellgard M.I."/>
        </authorList>
    </citation>
    <scope>NUCLEOTIDE SEQUENCE</scope>
    <source>
        <tissue evidence="1">Shoot tissue taken approximately 20 cm above the soil surface</tissue>
    </source>
</reference>
<name>A0A0A9ACJ0_ARUDO</name>
<sequence>MEPGVQEHQAGR</sequence>
<dbReference type="EMBL" id="GBRH01251225">
    <property type="protein sequence ID" value="JAD46670.1"/>
    <property type="molecule type" value="Transcribed_RNA"/>
</dbReference>
<protein>
    <submittedName>
        <fullName evidence="1">Uncharacterized protein</fullName>
    </submittedName>
</protein>
<accession>A0A0A9ACJ0</accession>
<organism evidence="1">
    <name type="scientific">Arundo donax</name>
    <name type="common">Giant reed</name>
    <name type="synonym">Donax arundinaceus</name>
    <dbReference type="NCBI Taxonomy" id="35708"/>
    <lineage>
        <taxon>Eukaryota</taxon>
        <taxon>Viridiplantae</taxon>
        <taxon>Streptophyta</taxon>
        <taxon>Embryophyta</taxon>
        <taxon>Tracheophyta</taxon>
        <taxon>Spermatophyta</taxon>
        <taxon>Magnoliopsida</taxon>
        <taxon>Liliopsida</taxon>
        <taxon>Poales</taxon>
        <taxon>Poaceae</taxon>
        <taxon>PACMAD clade</taxon>
        <taxon>Arundinoideae</taxon>
        <taxon>Arundineae</taxon>
        <taxon>Arundo</taxon>
    </lineage>
</organism>
<evidence type="ECO:0000313" key="1">
    <source>
        <dbReference type="EMBL" id="JAD46670.1"/>
    </source>
</evidence>
<proteinExistence type="predicted"/>